<dbReference type="PANTHER" id="PTHR43442:SF3">
    <property type="entry name" value="GLUCONOKINASE-RELATED"/>
    <property type="match status" value="1"/>
</dbReference>
<evidence type="ECO:0000313" key="11">
    <source>
        <dbReference type="EMBL" id="MBL3655276.1"/>
    </source>
</evidence>
<dbReference type="EMBL" id="JAESIY010000002">
    <property type="protein sequence ID" value="MBL3655276.1"/>
    <property type="molecule type" value="Genomic_DNA"/>
</dbReference>
<name>A0A937F5A4_9BACT</name>
<evidence type="ECO:0000256" key="9">
    <source>
        <dbReference type="ARBA" id="ARBA00048090"/>
    </source>
</evidence>
<dbReference type="GO" id="GO:0005524">
    <property type="term" value="F:ATP binding"/>
    <property type="evidence" value="ECO:0007669"/>
    <property type="project" value="UniProtKB-KW"/>
</dbReference>
<dbReference type="Gene3D" id="3.40.50.300">
    <property type="entry name" value="P-loop containing nucleotide triphosphate hydrolases"/>
    <property type="match status" value="1"/>
</dbReference>
<keyword evidence="4 10" id="KW-0808">Transferase</keyword>
<evidence type="ECO:0000256" key="2">
    <source>
        <dbReference type="ARBA" id="ARBA00008420"/>
    </source>
</evidence>
<evidence type="ECO:0000256" key="7">
    <source>
        <dbReference type="ARBA" id="ARBA00022840"/>
    </source>
</evidence>
<dbReference type="EC" id="2.7.1.12" evidence="3 10"/>
<keyword evidence="12" id="KW-1185">Reference proteome</keyword>
<dbReference type="Proteomes" id="UP000659388">
    <property type="component" value="Unassembled WGS sequence"/>
</dbReference>
<comment type="catalytic activity">
    <reaction evidence="9 10">
        <text>D-gluconate + ATP = 6-phospho-D-gluconate + ADP + H(+)</text>
        <dbReference type="Rhea" id="RHEA:19433"/>
        <dbReference type="ChEBI" id="CHEBI:15378"/>
        <dbReference type="ChEBI" id="CHEBI:18391"/>
        <dbReference type="ChEBI" id="CHEBI:30616"/>
        <dbReference type="ChEBI" id="CHEBI:58759"/>
        <dbReference type="ChEBI" id="CHEBI:456216"/>
        <dbReference type="EC" id="2.7.1.12"/>
    </reaction>
</comment>
<comment type="similarity">
    <text evidence="2 10">Belongs to the gluconokinase GntK/GntV family.</text>
</comment>
<dbReference type="NCBIfam" id="TIGR01313">
    <property type="entry name" value="therm_gnt_kin"/>
    <property type="match status" value="1"/>
</dbReference>
<protein>
    <recommendedName>
        <fullName evidence="3 10">Gluconokinase</fullName>
        <ecNumber evidence="3 10">2.7.1.12</ecNumber>
    </recommendedName>
</protein>
<comment type="caution">
    <text evidence="11">The sequence shown here is derived from an EMBL/GenBank/DDBJ whole genome shotgun (WGS) entry which is preliminary data.</text>
</comment>
<proteinExistence type="inferred from homology"/>
<evidence type="ECO:0000256" key="3">
    <source>
        <dbReference type="ARBA" id="ARBA00012054"/>
    </source>
</evidence>
<dbReference type="InterPro" id="IPR027417">
    <property type="entry name" value="P-loop_NTPase"/>
</dbReference>
<organism evidence="11 12">
    <name type="scientific">Fulvivirga sediminis</name>
    <dbReference type="NCBI Taxonomy" id="2803949"/>
    <lineage>
        <taxon>Bacteria</taxon>
        <taxon>Pseudomonadati</taxon>
        <taxon>Bacteroidota</taxon>
        <taxon>Cytophagia</taxon>
        <taxon>Cytophagales</taxon>
        <taxon>Fulvivirgaceae</taxon>
        <taxon>Fulvivirga</taxon>
    </lineage>
</organism>
<dbReference type="AlphaFoldDB" id="A0A937F5A4"/>
<dbReference type="CDD" id="cd02021">
    <property type="entry name" value="GntK"/>
    <property type="match status" value="1"/>
</dbReference>
<keyword evidence="7 10" id="KW-0067">ATP-binding</keyword>
<keyword evidence="6 10" id="KW-0418">Kinase</keyword>
<dbReference type="RefSeq" id="WP_202242838.1">
    <property type="nucleotide sequence ID" value="NZ_JAESIY010000002.1"/>
</dbReference>
<keyword evidence="5 10" id="KW-0547">Nucleotide-binding</keyword>
<evidence type="ECO:0000256" key="4">
    <source>
        <dbReference type="ARBA" id="ARBA00022679"/>
    </source>
</evidence>
<evidence type="ECO:0000313" key="12">
    <source>
        <dbReference type="Proteomes" id="UP000659388"/>
    </source>
</evidence>
<accession>A0A937F5A4</accession>
<keyword evidence="8" id="KW-0311">Gluconate utilization</keyword>
<dbReference type="GO" id="GO:0005737">
    <property type="term" value="C:cytoplasm"/>
    <property type="evidence" value="ECO:0007669"/>
    <property type="project" value="TreeGrafter"/>
</dbReference>
<evidence type="ECO:0000256" key="1">
    <source>
        <dbReference type="ARBA" id="ARBA00004761"/>
    </source>
</evidence>
<dbReference type="InterPro" id="IPR006001">
    <property type="entry name" value="Therm_gnt_kin"/>
</dbReference>
<reference evidence="11" key="1">
    <citation type="submission" date="2021-01" db="EMBL/GenBank/DDBJ databases">
        <title>Fulvivirga kasyanovii gen. nov., sp nov., a novel member of the phylum Bacteroidetes isolated from seawater in a mussel farm.</title>
        <authorList>
            <person name="Zhao L.-H."/>
            <person name="Wang Z.-J."/>
        </authorList>
    </citation>
    <scope>NUCLEOTIDE SEQUENCE</scope>
    <source>
        <strain evidence="11">2943</strain>
    </source>
</reference>
<gene>
    <name evidence="11" type="ORF">JL102_03985</name>
</gene>
<dbReference type="PANTHER" id="PTHR43442">
    <property type="entry name" value="GLUCONOKINASE-RELATED"/>
    <property type="match status" value="1"/>
</dbReference>
<dbReference type="GO" id="GO:0019521">
    <property type="term" value="P:D-gluconate metabolic process"/>
    <property type="evidence" value="ECO:0007669"/>
    <property type="project" value="UniProtKB-KW"/>
</dbReference>
<comment type="pathway">
    <text evidence="1">Carbohydrate acid metabolism.</text>
</comment>
<evidence type="ECO:0000256" key="8">
    <source>
        <dbReference type="ARBA" id="ARBA00023064"/>
    </source>
</evidence>
<dbReference type="SUPFAM" id="SSF52540">
    <property type="entry name" value="P-loop containing nucleoside triphosphate hydrolases"/>
    <property type="match status" value="1"/>
</dbReference>
<evidence type="ECO:0000256" key="5">
    <source>
        <dbReference type="ARBA" id="ARBA00022741"/>
    </source>
</evidence>
<evidence type="ECO:0000256" key="10">
    <source>
        <dbReference type="RuleBase" id="RU363066"/>
    </source>
</evidence>
<dbReference type="GO" id="GO:0046316">
    <property type="term" value="F:gluconokinase activity"/>
    <property type="evidence" value="ECO:0007669"/>
    <property type="project" value="UniProtKB-EC"/>
</dbReference>
<evidence type="ECO:0000256" key="6">
    <source>
        <dbReference type="ARBA" id="ARBA00022777"/>
    </source>
</evidence>
<dbReference type="FunFam" id="3.40.50.300:FF:000522">
    <property type="entry name" value="Gluconokinase"/>
    <property type="match status" value="1"/>
</dbReference>
<dbReference type="Pfam" id="PF13238">
    <property type="entry name" value="AAA_18"/>
    <property type="match status" value="1"/>
</dbReference>
<sequence length="161" mass="18328">MVIIIMGVTASGKSTIAKALSEKINIPYYDADQYHSQENILKMSEGIPLTDEDRKGWLENLSVEIAKWQQNEGAILACSALKKSYRQKLQSKSELPIQWIYLRVPQEIIQERIEARKNHFMNKSLVSSQFAILEPPENGYTVDGTNSTEKIIEEITNKIKS</sequence>